<name>A0A386HU89_9BACT</name>
<evidence type="ECO:0000313" key="9">
    <source>
        <dbReference type="Proteomes" id="UP000266118"/>
    </source>
</evidence>
<protein>
    <submittedName>
        <fullName evidence="8">Carbohydrate-binding protein</fullName>
    </submittedName>
</protein>
<evidence type="ECO:0000259" key="7">
    <source>
        <dbReference type="PROSITE" id="PS51175"/>
    </source>
</evidence>
<dbReference type="SUPFAM" id="SSF75005">
    <property type="entry name" value="Arabinanase/levansucrase/invertase"/>
    <property type="match status" value="1"/>
</dbReference>
<reference evidence="8 9" key="1">
    <citation type="submission" date="2018-09" db="EMBL/GenBank/DDBJ databases">
        <title>Arachidicoccus sp. nov., a bacterium isolated from soil.</title>
        <authorList>
            <person name="Weon H.-Y."/>
            <person name="Kwon S.-W."/>
            <person name="Lee S.A."/>
        </authorList>
    </citation>
    <scope>NUCLEOTIDE SEQUENCE [LARGE SCALE GENOMIC DNA]</scope>
    <source>
        <strain evidence="8 9">KIS59-12</strain>
    </source>
</reference>
<keyword evidence="2" id="KW-0732">Signal</keyword>
<dbReference type="KEGG" id="ark:D6B99_10600"/>
<dbReference type="Gene3D" id="2.60.120.200">
    <property type="match status" value="1"/>
</dbReference>
<accession>A0A386HU89</accession>
<dbReference type="Proteomes" id="UP000266118">
    <property type="component" value="Chromosome"/>
</dbReference>
<keyword evidence="9" id="KW-1185">Reference proteome</keyword>
<comment type="similarity">
    <text evidence="1">Belongs to the glycosyl hydrolase 43 family.</text>
</comment>
<dbReference type="InterPro" id="IPR008979">
    <property type="entry name" value="Galactose-bd-like_sf"/>
</dbReference>
<feature type="site" description="Important for catalytic activity, responsible for pKa modulation of the active site Glu and correct orientation of both the proton donor and substrate" evidence="6">
    <location>
        <position position="161"/>
    </location>
</feature>
<feature type="active site" description="Proton acceptor" evidence="5">
    <location>
        <position position="51"/>
    </location>
</feature>
<dbReference type="InterPro" id="IPR023296">
    <property type="entry name" value="Glyco_hydro_beta-prop_sf"/>
</dbReference>
<dbReference type="InterPro" id="IPR013320">
    <property type="entry name" value="ConA-like_dom_sf"/>
</dbReference>
<keyword evidence="3" id="KW-0378">Hydrolase</keyword>
<feature type="active site" description="Proton donor" evidence="5">
    <location>
        <position position="214"/>
    </location>
</feature>
<dbReference type="SMART" id="SM00606">
    <property type="entry name" value="CBD_IV"/>
    <property type="match status" value="1"/>
</dbReference>
<dbReference type="AlphaFoldDB" id="A0A386HU89"/>
<dbReference type="InterPro" id="IPR005084">
    <property type="entry name" value="CBM6"/>
</dbReference>
<dbReference type="Gene3D" id="2.115.10.20">
    <property type="entry name" value="Glycosyl hydrolase domain, family 43"/>
    <property type="match status" value="1"/>
</dbReference>
<dbReference type="OrthoDB" id="9801455at2"/>
<dbReference type="CDD" id="cd04084">
    <property type="entry name" value="CBM6_xylanase-like"/>
    <property type="match status" value="1"/>
</dbReference>
<evidence type="ECO:0000256" key="4">
    <source>
        <dbReference type="ARBA" id="ARBA00023295"/>
    </source>
</evidence>
<gene>
    <name evidence="8" type="ORF">D6B99_10600</name>
</gene>
<dbReference type="InterPro" id="IPR006710">
    <property type="entry name" value="Glyco_hydro_43"/>
</dbReference>
<dbReference type="PROSITE" id="PS51175">
    <property type="entry name" value="CBM6"/>
    <property type="match status" value="1"/>
</dbReference>
<evidence type="ECO:0000256" key="5">
    <source>
        <dbReference type="PIRSR" id="PIRSR606710-1"/>
    </source>
</evidence>
<feature type="domain" description="CBM6" evidence="7">
    <location>
        <begin position="523"/>
        <end position="655"/>
    </location>
</feature>
<dbReference type="GO" id="GO:0005975">
    <property type="term" value="P:carbohydrate metabolic process"/>
    <property type="evidence" value="ECO:0007669"/>
    <property type="project" value="InterPro"/>
</dbReference>
<dbReference type="Pfam" id="PF03422">
    <property type="entry name" value="CBM_6"/>
    <property type="match status" value="1"/>
</dbReference>
<dbReference type="InterPro" id="IPR006584">
    <property type="entry name" value="Cellulose-bd_IV"/>
</dbReference>
<evidence type="ECO:0000256" key="6">
    <source>
        <dbReference type="PIRSR" id="PIRSR606710-2"/>
    </source>
</evidence>
<dbReference type="InterPro" id="IPR051795">
    <property type="entry name" value="Glycosyl_Hydrlase_43"/>
</dbReference>
<evidence type="ECO:0000256" key="1">
    <source>
        <dbReference type="ARBA" id="ARBA00009865"/>
    </source>
</evidence>
<dbReference type="PANTHER" id="PTHR42812:SF14">
    <property type="entry name" value="SECRETED PROTEIN"/>
    <property type="match status" value="1"/>
</dbReference>
<keyword evidence="4" id="KW-0326">Glycosidase</keyword>
<dbReference type="GO" id="GO:0004553">
    <property type="term" value="F:hydrolase activity, hydrolyzing O-glycosyl compounds"/>
    <property type="evidence" value="ECO:0007669"/>
    <property type="project" value="InterPro"/>
</dbReference>
<dbReference type="GO" id="GO:0030246">
    <property type="term" value="F:carbohydrate binding"/>
    <property type="evidence" value="ECO:0007669"/>
    <property type="project" value="InterPro"/>
</dbReference>
<dbReference type="Pfam" id="PF04616">
    <property type="entry name" value="Glyco_hydro_43"/>
    <property type="match status" value="1"/>
</dbReference>
<organism evidence="8 9">
    <name type="scientific">Arachidicoccus soli</name>
    <dbReference type="NCBI Taxonomy" id="2341117"/>
    <lineage>
        <taxon>Bacteria</taxon>
        <taxon>Pseudomonadati</taxon>
        <taxon>Bacteroidota</taxon>
        <taxon>Chitinophagia</taxon>
        <taxon>Chitinophagales</taxon>
        <taxon>Chitinophagaceae</taxon>
        <taxon>Arachidicoccus</taxon>
    </lineage>
</organism>
<evidence type="ECO:0000256" key="2">
    <source>
        <dbReference type="ARBA" id="ARBA00022729"/>
    </source>
</evidence>
<evidence type="ECO:0000313" key="8">
    <source>
        <dbReference type="EMBL" id="AYD49403.1"/>
    </source>
</evidence>
<evidence type="ECO:0000256" key="3">
    <source>
        <dbReference type="ARBA" id="ARBA00022801"/>
    </source>
</evidence>
<sequence length="656" mass="73715">MNKIMNISFIIILLLLDVVFAQAQQKKMDSASFYNEVKTYVNPVLPGDHPDPTLFRKGKDFYYCGSSFHFTPYLPIYHSTDLVHWEIVSRVVYPQNAGFVQDEPSKGIWQGAITYFNHSFWIYFSANGDQQWFSKATTAYGPWSKPVMVKTTPQLGPLGYDNSIFIDDDGQPYMLIKNGQKINRIHAIGKDGQLTGKMINLDWINAHLQYSWAEGPVMCKRNGYYYYFPAGSVAGGQYVLRTKVLTGDSTKWERLGNFFKPLDDPNSPFRVANHIGAPLQLADGTWWTLAQSYEDANDDDWSGTGRQTSLCPVIWDGDRPWGIPPTSYPVIRPDLPQANGILWRSVHSDYFKEDRLNVCWHFLNRRAETECTLLGKSGWVRLSPKKGERAHLLQKETDHYYNAVTRVKIDENDTTSSAGLYLTNGNQSVNIRLFAGYKNSNKIILQLDTAIRSIPNTFGNTVWLKLERKGHFISGYCSSDDDRWVSLGAPISSVPLDKVQPKWNAWVGTSLGLFAENKPADFNCFICKDGFSSMPAIGYRNYFGIKMINKDAITNTSESGGWAMISGVDLGTKNNSAAKINITASALTNGTIQVWLDDLKNGKLIATIPIPSTGGKNNWKVFSGAVNKLSGHHDVFVKFLKSKPGNILIQSIRFSK</sequence>
<dbReference type="SUPFAM" id="SSF49899">
    <property type="entry name" value="Concanavalin A-like lectins/glucanases"/>
    <property type="match status" value="1"/>
</dbReference>
<dbReference type="SUPFAM" id="SSF49785">
    <property type="entry name" value="Galactose-binding domain-like"/>
    <property type="match status" value="1"/>
</dbReference>
<dbReference type="EMBL" id="CP032489">
    <property type="protein sequence ID" value="AYD49403.1"/>
    <property type="molecule type" value="Genomic_DNA"/>
</dbReference>
<dbReference type="PANTHER" id="PTHR42812">
    <property type="entry name" value="BETA-XYLOSIDASE"/>
    <property type="match status" value="1"/>
</dbReference>
<dbReference type="Pfam" id="PF17851">
    <property type="entry name" value="GH43_C2"/>
    <property type="match status" value="1"/>
</dbReference>
<dbReference type="InterPro" id="IPR041542">
    <property type="entry name" value="GH43_C2"/>
</dbReference>
<proteinExistence type="inferred from homology"/>
<dbReference type="Gene3D" id="2.60.120.260">
    <property type="entry name" value="Galactose-binding domain-like"/>
    <property type="match status" value="1"/>
</dbReference>